<evidence type="ECO:0000313" key="2">
    <source>
        <dbReference type="Proteomes" id="UP001168338"/>
    </source>
</evidence>
<accession>A0ABT8M6H6</accession>
<gene>
    <name evidence="1" type="ORF">FGU65_01020</name>
</gene>
<name>A0ABT8M6H6_9EURY</name>
<dbReference type="Proteomes" id="UP001168338">
    <property type="component" value="Unassembled WGS sequence"/>
</dbReference>
<dbReference type="EMBL" id="VCYH01000001">
    <property type="protein sequence ID" value="MDN7023494.1"/>
    <property type="molecule type" value="Genomic_DNA"/>
</dbReference>
<comment type="caution">
    <text evidence="1">The sequence shown here is derived from an EMBL/GenBank/DDBJ whole genome shotgun (WGS) entry which is preliminary data.</text>
</comment>
<protein>
    <submittedName>
        <fullName evidence="1">Uncharacterized protein</fullName>
    </submittedName>
</protein>
<keyword evidence="2" id="KW-1185">Reference proteome</keyword>
<organism evidence="1 2">
    <name type="scientific">Methanoculleus frigidifontis</name>
    <dbReference type="NCBI Taxonomy" id="2584085"/>
    <lineage>
        <taxon>Archaea</taxon>
        <taxon>Methanobacteriati</taxon>
        <taxon>Methanobacteriota</taxon>
        <taxon>Stenosarchaea group</taxon>
        <taxon>Methanomicrobia</taxon>
        <taxon>Methanomicrobiales</taxon>
        <taxon>Methanomicrobiaceae</taxon>
        <taxon>Methanoculleus</taxon>
    </lineage>
</organism>
<sequence>MLGRLTKCRHAVHHRDVRVFGEPFQACRDTLGLQKSSLPDVFCIVRERGTPARVVAVDVTGCPTVDEETRKASGGVHGETK</sequence>
<dbReference type="RefSeq" id="WP_301662536.1">
    <property type="nucleotide sequence ID" value="NZ_VCYH01000001.1"/>
</dbReference>
<proteinExistence type="predicted"/>
<reference evidence="1" key="1">
    <citation type="submission" date="2019-05" db="EMBL/GenBank/DDBJ databases">
        <title>Methanoculleus sp. FWC-SCC1, a methanogenic archaeon isolated from deep marine cold seep.</title>
        <authorList>
            <person name="Chen Y.-W."/>
            <person name="Chen S.-C."/>
            <person name="Teng N.-H."/>
            <person name="Lai M.-C."/>
        </authorList>
    </citation>
    <scope>NUCLEOTIDE SEQUENCE</scope>
    <source>
        <strain evidence="1">FWC-SCC1</strain>
    </source>
</reference>
<evidence type="ECO:0000313" key="1">
    <source>
        <dbReference type="EMBL" id="MDN7023494.1"/>
    </source>
</evidence>